<proteinExistence type="inferred from homology"/>
<dbReference type="FunFam" id="3.30.740.10:FF:000005">
    <property type="entry name" value="Dynein light chain"/>
    <property type="match status" value="1"/>
</dbReference>
<keyword evidence="9" id="KW-0539">Nucleus</keyword>
<dbReference type="AlphaFoldDB" id="A0A4E0RB23"/>
<dbReference type="SUPFAM" id="SSF54648">
    <property type="entry name" value="DLC"/>
    <property type="match status" value="1"/>
</dbReference>
<dbReference type="EMBL" id="JXXN02002220">
    <property type="protein sequence ID" value="THD23301.1"/>
    <property type="molecule type" value="Genomic_DNA"/>
</dbReference>
<dbReference type="Gene3D" id="3.30.740.10">
    <property type="entry name" value="Protein Inhibitor Of Neuronal Nitric Oxide Synthase"/>
    <property type="match status" value="1"/>
</dbReference>
<organism evidence="11 12">
    <name type="scientific">Fasciola hepatica</name>
    <name type="common">Liver fluke</name>
    <dbReference type="NCBI Taxonomy" id="6192"/>
    <lineage>
        <taxon>Eukaryota</taxon>
        <taxon>Metazoa</taxon>
        <taxon>Spiralia</taxon>
        <taxon>Lophotrochozoa</taxon>
        <taxon>Platyhelminthes</taxon>
        <taxon>Trematoda</taxon>
        <taxon>Digenea</taxon>
        <taxon>Plagiorchiida</taxon>
        <taxon>Echinostomata</taxon>
        <taxon>Echinostomatoidea</taxon>
        <taxon>Fasciolidae</taxon>
        <taxon>Fasciola</taxon>
    </lineage>
</organism>
<keyword evidence="8 10" id="KW-0206">Cytoskeleton</keyword>
<dbReference type="Proteomes" id="UP000230066">
    <property type="component" value="Unassembled WGS sequence"/>
</dbReference>
<accession>A0A4E0RB23</accession>
<comment type="similarity">
    <text evidence="10">Belongs to the dynein light chain family.</text>
</comment>
<keyword evidence="3" id="KW-0813">Transport</keyword>
<evidence type="ECO:0000256" key="8">
    <source>
        <dbReference type="ARBA" id="ARBA00023212"/>
    </source>
</evidence>
<dbReference type="PANTHER" id="PTHR11886:SF35">
    <property type="entry name" value="DYNEIN LIGHT CHAIN"/>
    <property type="match status" value="1"/>
</dbReference>
<dbReference type="GO" id="GO:0005874">
    <property type="term" value="C:microtubule"/>
    <property type="evidence" value="ECO:0007669"/>
    <property type="project" value="UniProtKB-KW"/>
</dbReference>
<reference evidence="11" key="1">
    <citation type="submission" date="2019-03" db="EMBL/GenBank/DDBJ databases">
        <title>Improved annotation for the trematode Fasciola hepatica.</title>
        <authorList>
            <person name="Choi Y.-J."/>
            <person name="Martin J."/>
            <person name="Mitreva M."/>
        </authorList>
    </citation>
    <scope>NUCLEOTIDE SEQUENCE [LARGE SCALE GENOMIC DNA]</scope>
</reference>
<evidence type="ECO:0000256" key="4">
    <source>
        <dbReference type="ARBA" id="ARBA00022490"/>
    </source>
</evidence>
<evidence type="ECO:0000256" key="2">
    <source>
        <dbReference type="ARBA" id="ARBA00004245"/>
    </source>
</evidence>
<keyword evidence="10" id="KW-0243">Dynein</keyword>
<evidence type="ECO:0000256" key="6">
    <source>
        <dbReference type="ARBA" id="ARBA00022816"/>
    </source>
</evidence>
<dbReference type="CDD" id="cd21452">
    <property type="entry name" value="DLC-like_DYNLL1_DYNLL2"/>
    <property type="match status" value="1"/>
</dbReference>
<dbReference type="GO" id="GO:0015031">
    <property type="term" value="P:protein transport"/>
    <property type="evidence" value="ECO:0007669"/>
    <property type="project" value="UniProtKB-KW"/>
</dbReference>
<dbReference type="GO" id="GO:0005634">
    <property type="term" value="C:nucleus"/>
    <property type="evidence" value="ECO:0007669"/>
    <property type="project" value="UniProtKB-SubCell"/>
</dbReference>
<evidence type="ECO:0000256" key="7">
    <source>
        <dbReference type="ARBA" id="ARBA00022927"/>
    </source>
</evidence>
<sequence>MVRKISVRSSEMAEDKKQDAIAVTMEALELYDIEKNVAAHVKKVFDKKYGPTWHCVVGYQFGSYVTHDENNFIYLDLGVVGLLLFKCG</sequence>
<dbReference type="Pfam" id="PF01221">
    <property type="entry name" value="Dynein_light"/>
    <property type="match status" value="1"/>
</dbReference>
<keyword evidence="5 10" id="KW-0493">Microtubule</keyword>
<evidence type="ECO:0000256" key="1">
    <source>
        <dbReference type="ARBA" id="ARBA00004123"/>
    </source>
</evidence>
<gene>
    <name evidence="11" type="ORF">D915_005921</name>
</gene>
<comment type="caution">
    <text evidence="11">The sequence shown here is derived from an EMBL/GenBank/DDBJ whole genome shotgun (WGS) entry which is preliminary data.</text>
</comment>
<dbReference type="SMART" id="SM01375">
    <property type="entry name" value="Dynein_light"/>
    <property type="match status" value="1"/>
</dbReference>
<evidence type="ECO:0000256" key="10">
    <source>
        <dbReference type="RuleBase" id="RU365010"/>
    </source>
</evidence>
<protein>
    <recommendedName>
        <fullName evidence="10">Dynein light chain</fullName>
    </recommendedName>
</protein>
<keyword evidence="12" id="KW-1185">Reference proteome</keyword>
<dbReference type="GO" id="GO:0045505">
    <property type="term" value="F:dynein intermediate chain binding"/>
    <property type="evidence" value="ECO:0007669"/>
    <property type="project" value="TreeGrafter"/>
</dbReference>
<dbReference type="GO" id="GO:0007017">
    <property type="term" value="P:microtubule-based process"/>
    <property type="evidence" value="ECO:0007669"/>
    <property type="project" value="InterPro"/>
</dbReference>
<dbReference type="InterPro" id="IPR001372">
    <property type="entry name" value="Dynein_light_chain_typ-1/2"/>
</dbReference>
<evidence type="ECO:0000256" key="5">
    <source>
        <dbReference type="ARBA" id="ARBA00022701"/>
    </source>
</evidence>
<comment type="subcellular location">
    <subcellularLocation>
        <location evidence="2 10">Cytoplasm</location>
        <location evidence="2 10">Cytoskeleton</location>
    </subcellularLocation>
    <subcellularLocation>
        <location evidence="1">Nucleus</location>
    </subcellularLocation>
</comment>
<keyword evidence="6" id="KW-0509">mRNA transport</keyword>
<dbReference type="PANTHER" id="PTHR11886">
    <property type="entry name" value="DYNEIN LIGHT CHAIN"/>
    <property type="match status" value="1"/>
</dbReference>
<dbReference type="InterPro" id="IPR037177">
    <property type="entry name" value="DLC_sf"/>
</dbReference>
<name>A0A4E0RB23_FASHE</name>
<evidence type="ECO:0000256" key="9">
    <source>
        <dbReference type="ARBA" id="ARBA00023242"/>
    </source>
</evidence>
<dbReference type="GO" id="GO:0005868">
    <property type="term" value="C:cytoplasmic dynein complex"/>
    <property type="evidence" value="ECO:0007669"/>
    <property type="project" value="TreeGrafter"/>
</dbReference>
<evidence type="ECO:0000313" key="11">
    <source>
        <dbReference type="EMBL" id="THD23301.1"/>
    </source>
</evidence>
<evidence type="ECO:0000313" key="12">
    <source>
        <dbReference type="Proteomes" id="UP000230066"/>
    </source>
</evidence>
<keyword evidence="4 10" id="KW-0963">Cytoplasm</keyword>
<keyword evidence="7" id="KW-0653">Protein transport</keyword>
<evidence type="ECO:0000256" key="3">
    <source>
        <dbReference type="ARBA" id="ARBA00022448"/>
    </source>
</evidence>
<dbReference type="GO" id="GO:0051028">
    <property type="term" value="P:mRNA transport"/>
    <property type="evidence" value="ECO:0007669"/>
    <property type="project" value="UniProtKB-KW"/>
</dbReference>
<keyword evidence="10" id="KW-0505">Motor protein</keyword>